<feature type="transmembrane region" description="Helical" evidence="1">
    <location>
        <begin position="93"/>
        <end position="116"/>
    </location>
</feature>
<name>A0A9E5A7D5_9EURY</name>
<keyword evidence="1" id="KW-1133">Transmembrane helix</keyword>
<keyword evidence="1" id="KW-0472">Membrane</keyword>
<feature type="transmembrane region" description="Helical" evidence="1">
    <location>
        <begin position="48"/>
        <end position="73"/>
    </location>
</feature>
<dbReference type="EMBL" id="JAPVES010000030">
    <property type="protein sequence ID" value="MCZ3372758.1"/>
    <property type="molecule type" value="Genomic_DNA"/>
</dbReference>
<accession>A0A9E5A7D5</accession>
<reference evidence="2" key="1">
    <citation type="submission" date="2022-12" db="EMBL/GenBank/DDBJ databases">
        <title>Reclassification of two methanogenic archaea species isolated from the Kolyma lowland permafrost.</title>
        <authorList>
            <person name="Trubitsyn V.E."/>
            <person name="Rivkina E.M."/>
            <person name="Shcherbakova V.A."/>
        </authorList>
    </citation>
    <scope>NUCLEOTIDE SEQUENCE</scope>
    <source>
        <strain evidence="2">MK4</strain>
    </source>
</reference>
<proteinExistence type="predicted"/>
<dbReference type="Pfam" id="PF10011">
    <property type="entry name" value="DUF2254"/>
    <property type="match status" value="1"/>
</dbReference>
<comment type="caution">
    <text evidence="2">The sequence shown here is derived from an EMBL/GenBank/DDBJ whole genome shotgun (WGS) entry which is preliminary data.</text>
</comment>
<protein>
    <submittedName>
        <fullName evidence="2">DUF2254 domain-containing protein</fullName>
    </submittedName>
</protein>
<dbReference type="AlphaFoldDB" id="A0A9E5A7D5"/>
<sequence>MLNLFFLARLSLSLRIYFLVSGSLILISSFILYYFSPAFIYKSIESTRFVLSTLVESEATVIAIVITLTLVVLQLTASSYSTRVIDIFEDSPSIWLIVGIYIIAIGYGLTVLNAIDAIHASGILNFEISVWVAYFLGIFAFGALIPYLLGSLEIMKSSTVVDRFAERITNENILAGVQESEKIVGADSNDISYSYIYSDIMRPVIDTESDPVQPVIDIIHSSMMKYDYGTMRYGLNVLENYMMATLKNGKFEREEGIVVKHIFTHLERVGKLAASRDDEDSVMEVIITIYLIGKTAMENKIESVVGEAVNSIKNIARLAINREMVDIRAAATDLIGEIGRWTAQNELDFATSVAVNSLGIIAIDAAKHAQRGLEETVWMGGTIYGIGKLAITQKLDQSVSSAVNSMGNMGRYTARNDLPKTTIRIVNYLSNLGTAALESEFSKNTNDVAEYLWEIGRIAVWSELSVLAAHSILKHAKESLENIRKRAKELGVKETSLAAQSSLEKINKIIKEKSIHDGEKVMYKKKLD</sequence>
<evidence type="ECO:0000313" key="2">
    <source>
        <dbReference type="EMBL" id="MCZ3372758.1"/>
    </source>
</evidence>
<feature type="transmembrane region" description="Helical" evidence="1">
    <location>
        <begin position="128"/>
        <end position="149"/>
    </location>
</feature>
<evidence type="ECO:0000256" key="1">
    <source>
        <dbReference type="SAM" id="Phobius"/>
    </source>
</evidence>
<feature type="transmembrane region" description="Helical" evidence="1">
    <location>
        <begin position="16"/>
        <end position="36"/>
    </location>
</feature>
<keyword evidence="1" id="KW-0812">Transmembrane</keyword>
<organism evidence="2">
    <name type="scientific">Methanobacterium veterum</name>
    <dbReference type="NCBI Taxonomy" id="408577"/>
    <lineage>
        <taxon>Archaea</taxon>
        <taxon>Methanobacteriati</taxon>
        <taxon>Methanobacteriota</taxon>
        <taxon>Methanomada group</taxon>
        <taxon>Methanobacteria</taxon>
        <taxon>Methanobacteriales</taxon>
        <taxon>Methanobacteriaceae</taxon>
        <taxon>Methanobacterium</taxon>
    </lineage>
</organism>
<dbReference type="RefSeq" id="WP_269221188.1">
    <property type="nucleotide sequence ID" value="NZ_JAPVES010000030.1"/>
</dbReference>
<gene>
    <name evidence="2" type="ORF">O3H35_08930</name>
</gene>
<dbReference type="Proteomes" id="UP001074446">
    <property type="component" value="Unassembled WGS sequence"/>
</dbReference>
<dbReference type="InterPro" id="IPR018723">
    <property type="entry name" value="DUF2254_membrane"/>
</dbReference>